<protein>
    <recommendedName>
        <fullName evidence="1">DUF7770 domain-containing protein</fullName>
    </recommendedName>
</protein>
<keyword evidence="3" id="KW-1185">Reference proteome</keyword>
<reference evidence="2 3" key="1">
    <citation type="journal article" date="2016" name="Mol. Biol. Evol.">
        <title>Comparative Genomics of Early-Diverging Mushroom-Forming Fungi Provides Insights into the Origins of Lignocellulose Decay Capabilities.</title>
        <authorList>
            <person name="Nagy L.G."/>
            <person name="Riley R."/>
            <person name="Tritt A."/>
            <person name="Adam C."/>
            <person name="Daum C."/>
            <person name="Floudas D."/>
            <person name="Sun H."/>
            <person name="Yadav J.S."/>
            <person name="Pangilinan J."/>
            <person name="Larsson K.H."/>
            <person name="Matsuura K."/>
            <person name="Barry K."/>
            <person name="Labutti K."/>
            <person name="Kuo R."/>
            <person name="Ohm R.A."/>
            <person name="Bhattacharya S.S."/>
            <person name="Shirouzu T."/>
            <person name="Yoshinaga Y."/>
            <person name="Martin F.M."/>
            <person name="Grigoriev I.V."/>
            <person name="Hibbett D.S."/>
        </authorList>
    </citation>
    <scope>NUCLEOTIDE SEQUENCE [LARGE SCALE GENOMIC DNA]</scope>
    <source>
        <strain evidence="2 3">TUFC12733</strain>
    </source>
</reference>
<evidence type="ECO:0000313" key="2">
    <source>
        <dbReference type="EMBL" id="KZO92119.1"/>
    </source>
</evidence>
<dbReference type="Proteomes" id="UP000076738">
    <property type="component" value="Unassembled WGS sequence"/>
</dbReference>
<evidence type="ECO:0000259" key="1">
    <source>
        <dbReference type="Pfam" id="PF24968"/>
    </source>
</evidence>
<dbReference type="InterPro" id="IPR056672">
    <property type="entry name" value="DUF7770"/>
</dbReference>
<gene>
    <name evidence="2" type="ORF">CALVIDRAFT_601792</name>
</gene>
<organism evidence="2 3">
    <name type="scientific">Calocera viscosa (strain TUFC12733)</name>
    <dbReference type="NCBI Taxonomy" id="1330018"/>
    <lineage>
        <taxon>Eukaryota</taxon>
        <taxon>Fungi</taxon>
        <taxon>Dikarya</taxon>
        <taxon>Basidiomycota</taxon>
        <taxon>Agaricomycotina</taxon>
        <taxon>Dacrymycetes</taxon>
        <taxon>Dacrymycetales</taxon>
        <taxon>Dacrymycetaceae</taxon>
        <taxon>Calocera</taxon>
    </lineage>
</organism>
<dbReference type="Pfam" id="PF24968">
    <property type="entry name" value="DUF7770"/>
    <property type="match status" value="1"/>
</dbReference>
<feature type="domain" description="DUF7770" evidence="1">
    <location>
        <begin position="47"/>
        <end position="194"/>
    </location>
</feature>
<dbReference type="STRING" id="1330018.A0A167HYP9"/>
<dbReference type="EMBL" id="KV417314">
    <property type="protein sequence ID" value="KZO92119.1"/>
    <property type="molecule type" value="Genomic_DNA"/>
</dbReference>
<proteinExistence type="predicted"/>
<accession>A0A167HYP9</accession>
<name>A0A167HYP9_CALVF</name>
<evidence type="ECO:0000313" key="3">
    <source>
        <dbReference type="Proteomes" id="UP000076738"/>
    </source>
</evidence>
<sequence length="228" mass="25823">MGHVDMQNVRALWHMMRFVPPDLVINNLTTGCSAIILCSAYVPLSPTSPNVPDPSNPNHWFLVLVLSNSLHLRLEVSPSDTGLALVTVDRAPANLSRRPLNPRDIFWMVLASQDTGTTVMDIFHTLITNALHQFSFTADGRGERHWIRAAVFHLEAGRILPPGSLSSVDDVIHRHWWRNAMCIRDAPVVPGTFYTCYGCETGRRQYCDHEQTYPWAMAGMRRRQHGFH</sequence>
<dbReference type="AlphaFoldDB" id="A0A167HYP9"/>
<dbReference type="OrthoDB" id="3527137at2759"/>